<dbReference type="CDD" id="cd03784">
    <property type="entry name" value="GT1_Gtf-like"/>
    <property type="match status" value="1"/>
</dbReference>
<dbReference type="InterPro" id="IPR058980">
    <property type="entry name" value="Glyco_transf_N"/>
</dbReference>
<dbReference type="EC" id="2.4.1.-" evidence="4"/>
<evidence type="ECO:0000256" key="1">
    <source>
        <dbReference type="ARBA" id="ARBA00009995"/>
    </source>
</evidence>
<dbReference type="Proteomes" id="UP001652623">
    <property type="component" value="Chromosome 8"/>
</dbReference>
<dbReference type="PANTHER" id="PTHR48044">
    <property type="entry name" value="GLYCOSYLTRANSFERASE"/>
    <property type="match status" value="1"/>
</dbReference>
<evidence type="ECO:0000259" key="5">
    <source>
        <dbReference type="Pfam" id="PF26168"/>
    </source>
</evidence>
<gene>
    <name evidence="7" type="primary">LOC107412986</name>
</gene>
<keyword evidence="6" id="KW-1185">Reference proteome</keyword>
<evidence type="ECO:0000313" key="7">
    <source>
        <dbReference type="RefSeq" id="XP_048326306.2"/>
    </source>
</evidence>
<organism evidence="6 7">
    <name type="scientific">Ziziphus jujuba</name>
    <name type="common">Chinese jujube</name>
    <name type="synonym">Ziziphus sativa</name>
    <dbReference type="NCBI Taxonomy" id="326968"/>
    <lineage>
        <taxon>Eukaryota</taxon>
        <taxon>Viridiplantae</taxon>
        <taxon>Streptophyta</taxon>
        <taxon>Embryophyta</taxon>
        <taxon>Tracheophyta</taxon>
        <taxon>Spermatophyta</taxon>
        <taxon>Magnoliopsida</taxon>
        <taxon>eudicotyledons</taxon>
        <taxon>Gunneridae</taxon>
        <taxon>Pentapetalae</taxon>
        <taxon>rosids</taxon>
        <taxon>fabids</taxon>
        <taxon>Rosales</taxon>
        <taxon>Rhamnaceae</taxon>
        <taxon>Paliureae</taxon>
        <taxon>Ziziphus</taxon>
    </lineage>
</organism>
<keyword evidence="2 3" id="KW-0808">Transferase</keyword>
<dbReference type="SUPFAM" id="SSF53756">
    <property type="entry name" value="UDP-Glycosyltransferase/glycogen phosphorylase"/>
    <property type="match status" value="1"/>
</dbReference>
<evidence type="ECO:0000313" key="6">
    <source>
        <dbReference type="Proteomes" id="UP001652623"/>
    </source>
</evidence>
<protein>
    <recommendedName>
        <fullName evidence="4">Glycosyltransferase</fullName>
        <ecNumber evidence="4">2.4.1.-</ecNumber>
    </recommendedName>
</protein>
<dbReference type="PANTHER" id="PTHR48044:SF29">
    <property type="entry name" value="GLYCOSYLTRANSFERASE"/>
    <property type="match status" value="1"/>
</dbReference>
<dbReference type="Pfam" id="PF26168">
    <property type="entry name" value="Glyco_transf_N"/>
    <property type="match status" value="1"/>
</dbReference>
<reference evidence="7" key="1">
    <citation type="submission" date="2025-08" db="UniProtKB">
        <authorList>
            <consortium name="RefSeq"/>
        </authorList>
    </citation>
    <scope>IDENTIFICATION</scope>
    <source>
        <tissue evidence="7">Seedling</tissue>
    </source>
</reference>
<dbReference type="GeneID" id="107412986"/>
<feature type="domain" description="Glycosyltransferase N-terminal" evidence="5">
    <location>
        <begin position="12"/>
        <end position="224"/>
    </location>
</feature>
<evidence type="ECO:0000256" key="3">
    <source>
        <dbReference type="RuleBase" id="RU003718"/>
    </source>
</evidence>
<dbReference type="Gene3D" id="3.40.50.2000">
    <property type="entry name" value="Glycogen Phosphorylase B"/>
    <property type="match status" value="2"/>
</dbReference>
<dbReference type="PROSITE" id="PS00375">
    <property type="entry name" value="UDPGT"/>
    <property type="match status" value="1"/>
</dbReference>
<proteinExistence type="inferred from homology"/>
<evidence type="ECO:0000256" key="4">
    <source>
        <dbReference type="RuleBase" id="RU362057"/>
    </source>
</evidence>
<name>A0ABM3IDV7_ZIZJJ</name>
<comment type="similarity">
    <text evidence="1 3">Belongs to the UDP-glycosyltransferase family.</text>
</comment>
<sequence>MGDPNQLRNNLRVLIFPWLAHGHITPLLELAQKLTQKNFHIYFCSTPVNLNSIKPKLVSDPKFPNSIELVELHLPSLPDLPPHHHTTKGLPLHLLPTLHRALGMAKPNLSNILETLKPDLVIYEVFSPWVPDLTSSLNIPSVAFVNTGATFITCLIHRAKKKSDHEYPYPQIFPDDMDAKISTILEISVTDYETIFRLYEKSRDIILIKSFEELEGKYIDYLSALLGKKVVPTGVLVPNTSNDDEEGMHIINWLNKKEKASTVFVSFGSECYLSKEDLEEVAHGLELSKVNFIWVIRFPEGGKVKLEEALPNGFLERVKENGLIVENWAPQLKILNHSSIGGFVSHCGWGSLTESIKFGVPIIATPIQYEQPWNARLIEECGIGLEVERNINGGLRRENVAEVIKHVLIDKTGEGILRKAKEMSDDINRKGEQLIEEVVKELLQIV</sequence>
<keyword evidence="3" id="KW-0328">Glycosyltransferase</keyword>
<accession>A0ABM3IDV7</accession>
<dbReference type="InterPro" id="IPR035595">
    <property type="entry name" value="UDP_glycos_trans_CS"/>
</dbReference>
<dbReference type="Pfam" id="PF00201">
    <property type="entry name" value="UDPGT"/>
    <property type="match status" value="1"/>
</dbReference>
<dbReference type="InterPro" id="IPR002213">
    <property type="entry name" value="UDP_glucos_trans"/>
</dbReference>
<dbReference type="RefSeq" id="XP_048326306.2">
    <property type="nucleotide sequence ID" value="XM_048470349.2"/>
</dbReference>
<evidence type="ECO:0000256" key="2">
    <source>
        <dbReference type="ARBA" id="ARBA00022679"/>
    </source>
</evidence>